<protein>
    <recommendedName>
        <fullName evidence="9">6-Cys domain-containing protein</fullName>
    </recommendedName>
</protein>
<comment type="subcellular location">
    <subcellularLocation>
        <location evidence="1">Cell membrane</location>
    </subcellularLocation>
    <subcellularLocation>
        <location evidence="2">Cell surface</location>
    </subcellularLocation>
</comment>
<evidence type="ECO:0000256" key="1">
    <source>
        <dbReference type="ARBA" id="ARBA00004236"/>
    </source>
</evidence>
<evidence type="ECO:0000313" key="11">
    <source>
        <dbReference type="EMBL" id="ALR73031.1"/>
    </source>
</evidence>
<evidence type="ECO:0000256" key="3">
    <source>
        <dbReference type="ARBA" id="ARBA00022475"/>
    </source>
</evidence>
<keyword evidence="5" id="KW-0472">Membrane</keyword>
<organism evidence="11">
    <name type="scientific">Babesia bovis</name>
    <dbReference type="NCBI Taxonomy" id="5865"/>
    <lineage>
        <taxon>Eukaryota</taxon>
        <taxon>Sar</taxon>
        <taxon>Alveolata</taxon>
        <taxon>Apicomplexa</taxon>
        <taxon>Aconoidasida</taxon>
        <taxon>Piroplasmida</taxon>
        <taxon>Babesiidae</taxon>
        <taxon>Babesia</taxon>
    </lineage>
</organism>
<dbReference type="GO" id="GO:0005886">
    <property type="term" value="C:plasma membrane"/>
    <property type="evidence" value="ECO:0007669"/>
    <property type="project" value="UniProtKB-SubCell"/>
</dbReference>
<name>A0A0S3J425_BABBO</name>
<feature type="domain" description="6-Cys" evidence="9">
    <location>
        <begin position="477"/>
        <end position="612"/>
    </location>
</feature>
<keyword evidence="3" id="KW-1003">Cell membrane</keyword>
<dbReference type="EMBL" id="KT263546">
    <property type="protein sequence ID" value="ALR73011.1"/>
    <property type="molecule type" value="Genomic_DNA"/>
</dbReference>
<sequence length="615" mass="70198">MKRNIVHNTTLITAAVAFALFHNATDGVYAAKGINDTITNAFRAVNEYVFEAKTIQYVKPEDFEPEDDILRVVDLYPGDSLKYSCGKEASSTMGTFMLHPSNPKTHILLPKGDEPVDVASNRVYPNHTIYRSDRELVISTFRSMGLDHLLIDYARDTKIVAKDNKNFSLNLLCIFIPSDVNGSAKFRWLQINFKNVLPIPYGCGSAGYHMFKNSIPIGPDTPHDKVLEAAQCEIEAEPNMILGIYCSKDDYVYPDDCFRQVIGTDGKKIMFNQFREYSFPHNLIVGNMRLMKLSPKAFNHDMSFSCQCRNKDDKITSIMKVNLRKTETCDFVQIMDIYRRYGNWPRKVCRKTLSSNKVIKIIIPKSDGIANHRNDAGGLLLYPENFGVVAYNPTTNMSHLREIRINRIIGYVGLKMNKIENINNYTFEFSTTENSVIVMKRRIASLSYLYEYYDRFSGPLTKKNTMITIDIVPTDPYTYGCGAENPDIFNTKGVVFNNQHIQKGAHYHTEVKCTLNAWKNSPIGFYCPKQYVLEPADCFNSAYLVSTNHVVRLDEYAPQGRVLNSPNLRIIDFTGPKSVKYTKKYLEESLQCRCRRRDGTVMATITIDLGRPRDK</sequence>
<dbReference type="VEuPathDB" id="PiroplasmaDB:BBOV_II006640"/>
<evidence type="ECO:0000256" key="2">
    <source>
        <dbReference type="ARBA" id="ARBA00004241"/>
    </source>
</evidence>
<evidence type="ECO:0000256" key="4">
    <source>
        <dbReference type="ARBA" id="ARBA00022729"/>
    </source>
</evidence>
<keyword evidence="4 8" id="KW-0732">Signal</keyword>
<dbReference type="EMBL" id="KT263566">
    <property type="protein sequence ID" value="ALR73031.1"/>
    <property type="molecule type" value="Genomic_DNA"/>
</dbReference>
<feature type="domain" description="6-Cys" evidence="9">
    <location>
        <begin position="199"/>
        <end position="326"/>
    </location>
</feature>
<evidence type="ECO:0000256" key="7">
    <source>
        <dbReference type="ARBA" id="ARBA00023180"/>
    </source>
</evidence>
<reference evidence="11" key="1">
    <citation type="submission" date="2015-07" db="EMBL/GenBank/DDBJ databases">
        <title>Members of the Bbo 6-cys gene family are differentially expressed during the B. bovis life cycle.</title>
        <authorList>
            <person name="Alzan H.F."/>
            <person name="Suarez C.E."/>
        </authorList>
    </citation>
    <scope>NUCLEOTIDE SEQUENCE</scope>
    <source>
        <strain evidence="11">T attenuated</strain>
        <strain evidence="10">T virulent</strain>
    </source>
</reference>
<keyword evidence="7" id="KW-0325">Glycoprotein</keyword>
<dbReference type="InterPro" id="IPR010884">
    <property type="entry name" value="6_CYS_dom"/>
</dbReference>
<dbReference type="PROSITE" id="PS51701">
    <property type="entry name" value="6_CYS"/>
    <property type="match status" value="2"/>
</dbReference>
<evidence type="ECO:0000259" key="9">
    <source>
        <dbReference type="PROSITE" id="PS51701"/>
    </source>
</evidence>
<keyword evidence="6" id="KW-1015">Disulfide bond</keyword>
<feature type="chain" id="PRO_5010047493" description="6-Cys domain-containing protein" evidence="8">
    <location>
        <begin position="31"/>
        <end position="615"/>
    </location>
</feature>
<proteinExistence type="predicted"/>
<dbReference type="Gene3D" id="2.60.40.2860">
    <property type="match status" value="2"/>
</dbReference>
<evidence type="ECO:0000256" key="8">
    <source>
        <dbReference type="SAM" id="SignalP"/>
    </source>
</evidence>
<evidence type="ECO:0000256" key="6">
    <source>
        <dbReference type="ARBA" id="ARBA00023157"/>
    </source>
</evidence>
<evidence type="ECO:0000313" key="10">
    <source>
        <dbReference type="EMBL" id="ALR73011.1"/>
    </source>
</evidence>
<dbReference type="SMART" id="SM00970">
    <property type="entry name" value="s48_45"/>
    <property type="match status" value="2"/>
</dbReference>
<dbReference type="InterPro" id="IPR038160">
    <property type="entry name" value="6_CYS_dom_sf"/>
</dbReference>
<feature type="signal peptide" evidence="8">
    <location>
        <begin position="1"/>
        <end position="30"/>
    </location>
</feature>
<dbReference type="AlphaFoldDB" id="A0A0S3J425"/>
<dbReference type="GO" id="GO:0009986">
    <property type="term" value="C:cell surface"/>
    <property type="evidence" value="ECO:0007669"/>
    <property type="project" value="UniProtKB-SubCell"/>
</dbReference>
<dbReference type="Pfam" id="PF07422">
    <property type="entry name" value="s48_45"/>
    <property type="match status" value="2"/>
</dbReference>
<evidence type="ECO:0000256" key="5">
    <source>
        <dbReference type="ARBA" id="ARBA00023136"/>
    </source>
</evidence>
<accession>A0A0S3J425</accession>